<dbReference type="EMBL" id="FNDU01000028">
    <property type="protein sequence ID" value="SDJ16837.1"/>
    <property type="molecule type" value="Genomic_DNA"/>
</dbReference>
<dbReference type="Proteomes" id="UP000199017">
    <property type="component" value="Unassembled WGS sequence"/>
</dbReference>
<dbReference type="AlphaFoldDB" id="A0A1G8RIM3"/>
<proteinExistence type="predicted"/>
<sequence>MEKMGYAKRTNIKELFYDVAERWGKTAVKFIHWK</sequence>
<name>A0A1G8RIM3_9BACI</name>
<protein>
    <submittedName>
        <fullName evidence="1">Uncharacterized protein</fullName>
    </submittedName>
</protein>
<evidence type="ECO:0000313" key="2">
    <source>
        <dbReference type="Proteomes" id="UP000199017"/>
    </source>
</evidence>
<organism evidence="1 2">
    <name type="scientific">Alteribacillus bidgolensis</name>
    <dbReference type="NCBI Taxonomy" id="930129"/>
    <lineage>
        <taxon>Bacteria</taxon>
        <taxon>Bacillati</taxon>
        <taxon>Bacillota</taxon>
        <taxon>Bacilli</taxon>
        <taxon>Bacillales</taxon>
        <taxon>Bacillaceae</taxon>
        <taxon>Alteribacillus</taxon>
    </lineage>
</organism>
<gene>
    <name evidence="1" type="ORF">SAMN05216352_1286</name>
</gene>
<keyword evidence="2" id="KW-1185">Reference proteome</keyword>
<reference evidence="1 2" key="1">
    <citation type="submission" date="2016-10" db="EMBL/GenBank/DDBJ databases">
        <authorList>
            <person name="de Groot N.N."/>
        </authorList>
    </citation>
    <scope>NUCLEOTIDE SEQUENCE [LARGE SCALE GENOMIC DNA]</scope>
    <source>
        <strain evidence="2">P4B,CCM 7963,CECT 7998,DSM 25260,IBRC-M 10614,KCTC 13821</strain>
    </source>
</reference>
<evidence type="ECO:0000313" key="1">
    <source>
        <dbReference type="EMBL" id="SDJ16837.1"/>
    </source>
</evidence>
<accession>A0A1G8RIM3</accession>